<evidence type="ECO:0000313" key="1">
    <source>
        <dbReference type="EMBL" id="SDY53532.1"/>
    </source>
</evidence>
<dbReference type="Pfam" id="PF06115">
    <property type="entry name" value="DUF956"/>
    <property type="match status" value="1"/>
</dbReference>
<dbReference type="EMBL" id="FNPG01000021">
    <property type="protein sequence ID" value="SDY53532.1"/>
    <property type="molecule type" value="Genomic_DNA"/>
</dbReference>
<reference evidence="1 2" key="1">
    <citation type="submission" date="2016-10" db="EMBL/GenBank/DDBJ databases">
        <authorList>
            <person name="de Groot N.N."/>
        </authorList>
    </citation>
    <scope>NUCLEOTIDE SEQUENCE [LARGE SCALE GENOMIC DNA]</scope>
    <source>
        <strain evidence="1 2">DSM 14045</strain>
    </source>
</reference>
<protein>
    <recommendedName>
        <fullName evidence="3">DUF956 family protein</fullName>
    </recommendedName>
</protein>
<dbReference type="InterPro" id="IPR010360">
    <property type="entry name" value="DUF956"/>
</dbReference>
<dbReference type="RefSeq" id="WP_074718169.1">
    <property type="nucleotide sequence ID" value="NZ_FNPG01000021.1"/>
</dbReference>
<accession>A0A1H3KN08</accession>
<sequence>MISSKNTKVDLTMYGTAFIGLTKTGQILIGDKAFEFYSERNKNDYIQIPWEYVDYIAASVYANKWIARFSIFIKDSDKYYSFSAKNNKELLRAVRSYIPEKKLVKSLSFFDVLRKGFFGLISKIKR</sequence>
<organism evidence="1 2">
    <name type="scientific">Lachnobacterium bovis DSM 14045</name>
    <dbReference type="NCBI Taxonomy" id="1122142"/>
    <lineage>
        <taxon>Bacteria</taxon>
        <taxon>Bacillati</taxon>
        <taxon>Bacillota</taxon>
        <taxon>Clostridia</taxon>
        <taxon>Lachnospirales</taxon>
        <taxon>Lachnospiraceae</taxon>
        <taxon>Lachnobacterium</taxon>
    </lineage>
</organism>
<dbReference type="STRING" id="1122142.SAMN02910414_01769"/>
<keyword evidence="2" id="KW-1185">Reference proteome</keyword>
<proteinExistence type="predicted"/>
<dbReference type="OrthoDB" id="1646215at2"/>
<dbReference type="AlphaFoldDB" id="A0A1H3KN08"/>
<name>A0A1H3KN08_9FIRM</name>
<evidence type="ECO:0008006" key="3">
    <source>
        <dbReference type="Google" id="ProtNLM"/>
    </source>
</evidence>
<dbReference type="PIRSF" id="PIRSF021265">
    <property type="entry name" value="DUF956"/>
    <property type="match status" value="1"/>
</dbReference>
<gene>
    <name evidence="1" type="ORF">SAMN02910414_01769</name>
</gene>
<evidence type="ECO:0000313" key="2">
    <source>
        <dbReference type="Proteomes" id="UP000183918"/>
    </source>
</evidence>
<dbReference type="Proteomes" id="UP000183918">
    <property type="component" value="Unassembled WGS sequence"/>
</dbReference>